<keyword evidence="1" id="KW-0812">Transmembrane</keyword>
<feature type="transmembrane region" description="Helical" evidence="1">
    <location>
        <begin position="148"/>
        <end position="172"/>
    </location>
</feature>
<feature type="transmembrane region" description="Helical" evidence="1">
    <location>
        <begin position="105"/>
        <end position="127"/>
    </location>
</feature>
<protein>
    <submittedName>
        <fullName evidence="2">Uncharacterized protein</fullName>
    </submittedName>
</protein>
<feature type="transmembrane region" description="Helical" evidence="1">
    <location>
        <begin position="31"/>
        <end position="57"/>
    </location>
</feature>
<organism evidence="2 3">
    <name type="scientific">Granulimonas faecalis</name>
    <dbReference type="NCBI Taxonomy" id="2894155"/>
    <lineage>
        <taxon>Bacteria</taxon>
        <taxon>Bacillati</taxon>
        <taxon>Actinomycetota</taxon>
        <taxon>Coriobacteriia</taxon>
        <taxon>Coriobacteriales</taxon>
        <taxon>Kribbibacteriaceae</taxon>
        <taxon>Granulimonas</taxon>
    </lineage>
</organism>
<feature type="transmembrane region" description="Helical" evidence="1">
    <location>
        <begin position="178"/>
        <end position="200"/>
    </location>
</feature>
<keyword evidence="1" id="KW-0472">Membrane</keyword>
<gene>
    <name evidence="2" type="ORF">ATOP_15910</name>
</gene>
<reference evidence="2" key="1">
    <citation type="journal article" date="2022" name="Int. J. Syst. Evol. Microbiol.">
        <title>Granulimonas faecalis gen. nov., sp. nov., and Leptogranulimonas caecicola gen. nov., sp. nov., novel lactate-producing Atopobiaceae bacteria isolated from mouse intestines, and an emended description of the family Atopobiaceae.</title>
        <authorList>
            <person name="Morinaga K."/>
            <person name="Kusada H."/>
            <person name="Sakamoto S."/>
            <person name="Murakami T."/>
            <person name="Toyoda A."/>
            <person name="Mori H."/>
            <person name="Meng X.Y."/>
            <person name="Takashino M."/>
            <person name="Murotomi K."/>
            <person name="Tamaki H."/>
        </authorList>
    </citation>
    <scope>NUCLEOTIDE SEQUENCE</scope>
    <source>
        <strain evidence="2">OPF53</strain>
    </source>
</reference>
<evidence type="ECO:0000313" key="2">
    <source>
        <dbReference type="EMBL" id="GJM55936.1"/>
    </source>
</evidence>
<sequence>MALSGAFAFLAPGLAAEGGPDAVKPEVAHFIELAVVLIVSCFASVSPASAAAVSLEGHRAWIMLTLPVLTGAILLSKLLPWCVMCATVSLTCVVLMAVGGAPCQVVGLCVFLPCASFWFTANLGLYLDVSNPRYEWASPGAVASRGRPAVVCGLVTAILTVAALATDFVLALACDWGLGRLSALFAACACLLAIGGCVLFRATPMQKAR</sequence>
<keyword evidence="3" id="KW-1185">Reference proteome</keyword>
<comment type="caution">
    <text evidence="2">The sequence shown here is derived from an EMBL/GenBank/DDBJ whole genome shotgun (WGS) entry which is preliminary data.</text>
</comment>
<dbReference type="AlphaFoldDB" id="A0AAV5B695"/>
<dbReference type="EMBL" id="BQKC01000001">
    <property type="protein sequence ID" value="GJM55936.1"/>
    <property type="molecule type" value="Genomic_DNA"/>
</dbReference>
<evidence type="ECO:0000256" key="1">
    <source>
        <dbReference type="SAM" id="Phobius"/>
    </source>
</evidence>
<feature type="transmembrane region" description="Helical" evidence="1">
    <location>
        <begin position="78"/>
        <end position="99"/>
    </location>
</feature>
<keyword evidence="1" id="KW-1133">Transmembrane helix</keyword>
<name>A0AAV5B695_9ACTN</name>
<accession>A0AAV5B695</accession>
<dbReference type="Proteomes" id="UP001055025">
    <property type="component" value="Unassembled WGS sequence"/>
</dbReference>
<proteinExistence type="predicted"/>
<evidence type="ECO:0000313" key="3">
    <source>
        <dbReference type="Proteomes" id="UP001055025"/>
    </source>
</evidence>